<sequence>IGGPGSGKGTQCARLVEKYKFAHFSAGDLLRAETSKDTEEGKMISSYIKEGKIVPGEVTIALLKKAIMNHEDPNTVFLIDGFPREMKQAVDFERQICFCQFVLFFDCPEEVLEKRLLERGKTSGRSDDNLESIQKRFQTYINQTMPVVTYFRAYNKVRTIDSSKSVDLVFEDVCKLFD</sequence>
<dbReference type="InParanoid" id="D2V7T3"/>
<keyword evidence="5" id="KW-0547">Nucleotide-binding</keyword>
<keyword evidence="4 11" id="KW-0808">Transferase</keyword>
<accession>D2V7T3</accession>
<organism evidence="13">
    <name type="scientific">Naegleria gruberi</name>
    <name type="common">Amoeba</name>
    <dbReference type="NCBI Taxonomy" id="5762"/>
    <lineage>
        <taxon>Eukaryota</taxon>
        <taxon>Discoba</taxon>
        <taxon>Heterolobosea</taxon>
        <taxon>Tetramitia</taxon>
        <taxon>Eutetramitia</taxon>
        <taxon>Vahlkampfiidae</taxon>
        <taxon>Naegleria</taxon>
    </lineage>
</organism>
<evidence type="ECO:0000256" key="6">
    <source>
        <dbReference type="ARBA" id="ARBA00022777"/>
    </source>
</evidence>
<comment type="subcellular location">
    <subcellularLocation>
        <location evidence="1">Cytoplasm</location>
    </subcellularLocation>
</comment>
<dbReference type="EC" id="2.7.4.3" evidence="2"/>
<dbReference type="HAMAP" id="MF_00235">
    <property type="entry name" value="Adenylate_kinase_Adk"/>
    <property type="match status" value="1"/>
</dbReference>
<dbReference type="NCBIfam" id="TIGR01359">
    <property type="entry name" value="UMP_CMP_kin_fam"/>
    <property type="match status" value="1"/>
</dbReference>
<dbReference type="FunCoup" id="D2V7T3">
    <property type="interactions" value="307"/>
</dbReference>
<evidence type="ECO:0000256" key="1">
    <source>
        <dbReference type="ARBA" id="ARBA00004496"/>
    </source>
</evidence>
<dbReference type="Proteomes" id="UP000006671">
    <property type="component" value="Unassembled WGS sequence"/>
</dbReference>
<dbReference type="FunFam" id="3.40.50.300:FF:000315">
    <property type="entry name" value="Adenylate kinase 1"/>
    <property type="match status" value="1"/>
</dbReference>
<keyword evidence="9" id="KW-0539">Nucleus</keyword>
<evidence type="ECO:0000256" key="3">
    <source>
        <dbReference type="ARBA" id="ARBA00022490"/>
    </source>
</evidence>
<evidence type="ECO:0000256" key="5">
    <source>
        <dbReference type="ARBA" id="ARBA00022741"/>
    </source>
</evidence>
<keyword evidence="7" id="KW-0067">ATP-binding</keyword>
<gene>
    <name evidence="12" type="ORF">NAEGRDRAFT_31874</name>
</gene>
<evidence type="ECO:0000256" key="11">
    <source>
        <dbReference type="RuleBase" id="RU003330"/>
    </source>
</evidence>
<dbReference type="GO" id="GO:0004017">
    <property type="term" value="F:AMP kinase activity"/>
    <property type="evidence" value="ECO:0007669"/>
    <property type="project" value="UniProtKB-EC"/>
</dbReference>
<name>D2V7T3_NAEGR</name>
<dbReference type="InterPro" id="IPR033690">
    <property type="entry name" value="Adenylat_kinase_CS"/>
</dbReference>
<keyword evidence="6 11" id="KW-0418">Kinase</keyword>
<dbReference type="GeneID" id="8861235"/>
<evidence type="ECO:0000313" key="13">
    <source>
        <dbReference type="Proteomes" id="UP000006671"/>
    </source>
</evidence>
<evidence type="ECO:0000256" key="7">
    <source>
        <dbReference type="ARBA" id="ARBA00022840"/>
    </source>
</evidence>
<dbReference type="InterPro" id="IPR000850">
    <property type="entry name" value="Adenylat/UMP-CMP_kin"/>
</dbReference>
<evidence type="ECO:0000256" key="9">
    <source>
        <dbReference type="ARBA" id="ARBA00023242"/>
    </source>
</evidence>
<comment type="catalytic activity">
    <reaction evidence="10">
        <text>UMP + ATP = UDP + ADP</text>
        <dbReference type="Rhea" id="RHEA:24400"/>
        <dbReference type="ChEBI" id="CHEBI:30616"/>
        <dbReference type="ChEBI" id="CHEBI:57865"/>
        <dbReference type="ChEBI" id="CHEBI:58223"/>
        <dbReference type="ChEBI" id="CHEBI:456216"/>
        <dbReference type="EC" id="2.7.4.14"/>
    </reaction>
</comment>
<dbReference type="GO" id="GO:0006221">
    <property type="term" value="P:pyrimidine nucleotide biosynthetic process"/>
    <property type="evidence" value="ECO:0007669"/>
    <property type="project" value="UniProtKB-KW"/>
</dbReference>
<keyword evidence="3" id="KW-0963">Cytoplasm</keyword>
<dbReference type="GO" id="GO:0005524">
    <property type="term" value="F:ATP binding"/>
    <property type="evidence" value="ECO:0007669"/>
    <property type="project" value="UniProtKB-KW"/>
</dbReference>
<evidence type="ECO:0000256" key="4">
    <source>
        <dbReference type="ARBA" id="ARBA00022679"/>
    </source>
</evidence>
<dbReference type="OrthoDB" id="442176at2759"/>
<dbReference type="OMA" id="EQTMPVI"/>
<dbReference type="GO" id="GO:0005737">
    <property type="term" value="C:cytoplasm"/>
    <property type="evidence" value="ECO:0007669"/>
    <property type="project" value="UniProtKB-SubCell"/>
</dbReference>
<dbReference type="RefSeq" id="XP_002679669.1">
    <property type="nucleotide sequence ID" value="XM_002679623.1"/>
</dbReference>
<dbReference type="PANTHER" id="PTHR23359">
    <property type="entry name" value="NUCLEOTIDE KINASE"/>
    <property type="match status" value="1"/>
</dbReference>
<dbReference type="Pfam" id="PF00406">
    <property type="entry name" value="ADK"/>
    <property type="match status" value="1"/>
</dbReference>
<dbReference type="InterPro" id="IPR006266">
    <property type="entry name" value="UMP_CMP_kinase"/>
</dbReference>
<evidence type="ECO:0000313" key="12">
    <source>
        <dbReference type="EMBL" id="EFC46925.1"/>
    </source>
</evidence>
<dbReference type="EMBL" id="GG738856">
    <property type="protein sequence ID" value="EFC46925.1"/>
    <property type="molecule type" value="Genomic_DNA"/>
</dbReference>
<reference evidence="12 13" key="1">
    <citation type="journal article" date="2010" name="Cell">
        <title>The genome of Naegleria gruberi illuminates early eukaryotic versatility.</title>
        <authorList>
            <person name="Fritz-Laylin L.K."/>
            <person name="Prochnik S.E."/>
            <person name="Ginger M.L."/>
            <person name="Dacks J.B."/>
            <person name="Carpenter M.L."/>
            <person name="Field M.C."/>
            <person name="Kuo A."/>
            <person name="Paredez A."/>
            <person name="Chapman J."/>
            <person name="Pham J."/>
            <person name="Shu S."/>
            <person name="Neupane R."/>
            <person name="Cipriano M."/>
            <person name="Mancuso J."/>
            <person name="Tu H."/>
            <person name="Salamov A."/>
            <person name="Lindquist E."/>
            <person name="Shapiro H."/>
            <person name="Lucas S."/>
            <person name="Grigoriev I.V."/>
            <person name="Cande W.Z."/>
            <person name="Fulton C."/>
            <person name="Rokhsar D.S."/>
            <person name="Dawson S.C."/>
        </authorList>
    </citation>
    <scope>NUCLEOTIDE SEQUENCE [LARGE SCALE GENOMIC DNA]</scope>
    <source>
        <strain evidence="12 13">NEG-M</strain>
    </source>
</reference>
<proteinExistence type="inferred from homology"/>
<comment type="similarity">
    <text evidence="11">Belongs to the adenylate kinase family.</text>
</comment>
<dbReference type="AlphaFoldDB" id="D2V7T3"/>
<evidence type="ECO:0000256" key="10">
    <source>
        <dbReference type="ARBA" id="ARBA00048116"/>
    </source>
</evidence>
<dbReference type="KEGG" id="ngr:NAEGRDRAFT_31874"/>
<dbReference type="VEuPathDB" id="AmoebaDB:NAEGRDRAFT_31874"/>
<protein>
    <recommendedName>
        <fullName evidence="2">adenylate kinase</fullName>
        <ecNumber evidence="2">2.7.4.3</ecNumber>
    </recommendedName>
</protein>
<keyword evidence="13" id="KW-1185">Reference proteome</keyword>
<dbReference type="Gene3D" id="3.40.50.300">
    <property type="entry name" value="P-loop containing nucleotide triphosphate hydrolases"/>
    <property type="match status" value="1"/>
</dbReference>
<feature type="non-terminal residue" evidence="12">
    <location>
        <position position="1"/>
    </location>
</feature>
<evidence type="ECO:0000256" key="8">
    <source>
        <dbReference type="ARBA" id="ARBA00022975"/>
    </source>
</evidence>
<dbReference type="eggNOG" id="KOG3079">
    <property type="taxonomic scope" value="Eukaryota"/>
</dbReference>
<dbReference type="PRINTS" id="PR00094">
    <property type="entry name" value="ADENYLTKNASE"/>
</dbReference>
<keyword evidence="8" id="KW-0665">Pyrimidine biosynthesis</keyword>
<evidence type="ECO:0000256" key="2">
    <source>
        <dbReference type="ARBA" id="ARBA00012955"/>
    </source>
</evidence>
<dbReference type="CDD" id="cd01428">
    <property type="entry name" value="ADK"/>
    <property type="match status" value="1"/>
</dbReference>
<dbReference type="GO" id="GO:0006207">
    <property type="term" value="P:'de novo' pyrimidine nucleobase biosynthetic process"/>
    <property type="evidence" value="ECO:0007669"/>
    <property type="project" value="InterPro"/>
</dbReference>
<dbReference type="SUPFAM" id="SSF52540">
    <property type="entry name" value="P-loop containing nucleoside triphosphate hydrolases"/>
    <property type="match status" value="1"/>
</dbReference>
<dbReference type="PROSITE" id="PS00113">
    <property type="entry name" value="ADENYLATE_KINASE"/>
    <property type="match status" value="1"/>
</dbReference>
<dbReference type="InterPro" id="IPR027417">
    <property type="entry name" value="P-loop_NTPase"/>
</dbReference>
<dbReference type="STRING" id="5762.D2V7T3"/>